<organism evidence="2 3">
    <name type="scientific">Haloglomus irregulare</name>
    <dbReference type="NCBI Taxonomy" id="2234134"/>
    <lineage>
        <taxon>Archaea</taxon>
        <taxon>Methanobacteriati</taxon>
        <taxon>Methanobacteriota</taxon>
        <taxon>Stenosarchaea group</taxon>
        <taxon>Halobacteria</taxon>
        <taxon>Halobacteriales</taxon>
        <taxon>Natronomonadaceae</taxon>
        <taxon>Haloglomus</taxon>
    </lineage>
</organism>
<protein>
    <submittedName>
        <fullName evidence="2">Uncharacterized protein</fullName>
    </submittedName>
</protein>
<evidence type="ECO:0000256" key="1">
    <source>
        <dbReference type="SAM" id="Phobius"/>
    </source>
</evidence>
<gene>
    <name evidence="2" type="ORF">DP107_10945</name>
</gene>
<feature type="transmembrane region" description="Helical" evidence="1">
    <location>
        <begin position="176"/>
        <end position="197"/>
    </location>
</feature>
<name>A0A554N8F0_9EURY</name>
<dbReference type="OrthoDB" id="343232at2157"/>
<dbReference type="Proteomes" id="UP000319894">
    <property type="component" value="Unassembled WGS sequence"/>
</dbReference>
<feature type="transmembrane region" description="Helical" evidence="1">
    <location>
        <begin position="117"/>
        <end position="137"/>
    </location>
</feature>
<feature type="transmembrane region" description="Helical" evidence="1">
    <location>
        <begin position="32"/>
        <end position="51"/>
    </location>
</feature>
<keyword evidence="1" id="KW-0472">Membrane</keyword>
<evidence type="ECO:0000313" key="2">
    <source>
        <dbReference type="EMBL" id="TSD13681.1"/>
    </source>
</evidence>
<accession>A0A554N8F0</accession>
<feature type="transmembrane region" description="Helical" evidence="1">
    <location>
        <begin position="7"/>
        <end position="26"/>
    </location>
</feature>
<dbReference type="AlphaFoldDB" id="A0A554N8F0"/>
<dbReference type="InParanoid" id="A0A554N8F0"/>
<keyword evidence="1" id="KW-0812">Transmembrane</keyword>
<proteinExistence type="predicted"/>
<keyword evidence="3" id="KW-1185">Reference proteome</keyword>
<feature type="transmembrane region" description="Helical" evidence="1">
    <location>
        <begin position="87"/>
        <end position="105"/>
    </location>
</feature>
<dbReference type="RefSeq" id="WP_144262204.1">
    <property type="nucleotide sequence ID" value="NZ_QMDX01000006.1"/>
</dbReference>
<sequence>MSRRVPEAAVLVGVVMSLSFALYGALFGDPLSTALVSVLVLHLFVGYAVRVDEDPETTLLPDPTLAAAVLAGGVAAAYGLATLRPLLGLLVALVLAVPAALFHATHAESVNPLSPDATLALAAAAGVTTVLAGVALGRLTDDLAGPAGTAGVTAGLLVLGAAEYHTRRGGRLSRRVEGAAVIAALGGATLAMGYFTLVADAPLAGLAVAGALLVVGAYFALVDERRSRTRRRRRRRRGDDGWF</sequence>
<feature type="transmembrane region" description="Helical" evidence="1">
    <location>
        <begin position="203"/>
        <end position="222"/>
    </location>
</feature>
<dbReference type="EMBL" id="QMDX01000006">
    <property type="protein sequence ID" value="TSD13681.1"/>
    <property type="molecule type" value="Genomic_DNA"/>
</dbReference>
<feature type="transmembrane region" description="Helical" evidence="1">
    <location>
        <begin position="63"/>
        <end position="81"/>
    </location>
</feature>
<comment type="caution">
    <text evidence="2">The sequence shown here is derived from an EMBL/GenBank/DDBJ whole genome shotgun (WGS) entry which is preliminary data.</text>
</comment>
<evidence type="ECO:0000313" key="3">
    <source>
        <dbReference type="Proteomes" id="UP000319894"/>
    </source>
</evidence>
<keyword evidence="1" id="KW-1133">Transmembrane helix</keyword>
<reference evidence="2 3" key="1">
    <citation type="submission" date="2018-06" db="EMBL/GenBank/DDBJ databases">
        <title>Natronomonas sp. F16-60 a new haloarchaeon isolated from a solar saltern of Isla Cristina, Huelva, Spain.</title>
        <authorList>
            <person name="Duran-Viseras A."/>
            <person name="Sanchez-Porro C."/>
            <person name="Ventosa A."/>
        </authorList>
    </citation>
    <scope>NUCLEOTIDE SEQUENCE [LARGE SCALE GENOMIC DNA]</scope>
    <source>
        <strain evidence="2 3">F16-60</strain>
    </source>
</reference>